<comment type="caution">
    <text evidence="2">The sequence shown here is derived from an EMBL/GenBank/DDBJ whole genome shotgun (WGS) entry which is preliminary data.</text>
</comment>
<evidence type="ECO:0000259" key="1">
    <source>
        <dbReference type="Pfam" id="PF01796"/>
    </source>
</evidence>
<name>A0A8J3DK41_9HYPH</name>
<dbReference type="InterPro" id="IPR002878">
    <property type="entry name" value="ChsH2_C"/>
</dbReference>
<dbReference type="AlphaFoldDB" id="A0A8J3DK41"/>
<accession>A0A8J3DK41</accession>
<evidence type="ECO:0000313" key="3">
    <source>
        <dbReference type="Proteomes" id="UP000641137"/>
    </source>
</evidence>
<dbReference type="Pfam" id="PF01796">
    <property type="entry name" value="OB_ChsH2_C"/>
    <property type="match status" value="1"/>
</dbReference>
<feature type="domain" description="ChsH2 C-terminal OB-fold" evidence="1">
    <location>
        <begin position="60"/>
        <end position="119"/>
    </location>
</feature>
<dbReference type="InterPro" id="IPR052513">
    <property type="entry name" value="Thioester_dehydratase-like"/>
</dbReference>
<dbReference type="PANTHER" id="PTHR34075">
    <property type="entry name" value="BLR3430 PROTEIN"/>
    <property type="match status" value="1"/>
</dbReference>
<dbReference type="RefSeq" id="WP_189487657.1">
    <property type="nucleotide sequence ID" value="NZ_BMZO01000002.1"/>
</dbReference>
<dbReference type="PANTHER" id="PTHR34075:SF5">
    <property type="entry name" value="BLR3430 PROTEIN"/>
    <property type="match status" value="1"/>
</dbReference>
<dbReference type="InterPro" id="IPR012340">
    <property type="entry name" value="NA-bd_OB-fold"/>
</dbReference>
<proteinExistence type="predicted"/>
<evidence type="ECO:0000313" key="2">
    <source>
        <dbReference type="EMBL" id="GHC63691.1"/>
    </source>
</evidence>
<keyword evidence="3" id="KW-1185">Reference proteome</keyword>
<dbReference type="Proteomes" id="UP000641137">
    <property type="component" value="Unassembled WGS sequence"/>
</dbReference>
<reference evidence="2" key="1">
    <citation type="journal article" date="2014" name="Int. J. Syst. Evol. Microbiol.">
        <title>Complete genome sequence of Corynebacterium casei LMG S-19264T (=DSM 44701T), isolated from a smear-ripened cheese.</title>
        <authorList>
            <consortium name="US DOE Joint Genome Institute (JGI-PGF)"/>
            <person name="Walter F."/>
            <person name="Albersmeier A."/>
            <person name="Kalinowski J."/>
            <person name="Ruckert C."/>
        </authorList>
    </citation>
    <scope>NUCLEOTIDE SEQUENCE</scope>
    <source>
        <strain evidence="2">KCTC 42097</strain>
    </source>
</reference>
<protein>
    <recommendedName>
        <fullName evidence="1">ChsH2 C-terminal OB-fold domain-containing protein</fullName>
    </recommendedName>
</protein>
<reference evidence="2" key="2">
    <citation type="submission" date="2020-09" db="EMBL/GenBank/DDBJ databases">
        <authorList>
            <person name="Sun Q."/>
            <person name="Kim S."/>
        </authorList>
    </citation>
    <scope>NUCLEOTIDE SEQUENCE</scope>
    <source>
        <strain evidence="2">KCTC 42097</strain>
    </source>
</reference>
<dbReference type="EMBL" id="BMZO01000002">
    <property type="protein sequence ID" value="GHC63691.1"/>
    <property type="molecule type" value="Genomic_DNA"/>
</dbReference>
<organism evidence="2 3">
    <name type="scientific">Limoniibacter endophyticus</name>
    <dbReference type="NCBI Taxonomy" id="1565040"/>
    <lineage>
        <taxon>Bacteria</taxon>
        <taxon>Pseudomonadati</taxon>
        <taxon>Pseudomonadota</taxon>
        <taxon>Alphaproteobacteria</taxon>
        <taxon>Hyphomicrobiales</taxon>
        <taxon>Bartonellaceae</taxon>
        <taxon>Limoniibacter</taxon>
    </lineage>
</organism>
<sequence>MTEFLDHPRPYEDEDNRAFLTAWRDEGKILLQRAVGSNRPFFYPRPICPYTGSSELESFEAEGKGTVVSFSLVRRPNHPAFNDEVPIVLAEIELLEGATMLARILTHDPESLISGASVRTIKQESASKYPLPTFELIS</sequence>
<gene>
    <name evidence="2" type="ORF">GCM10010136_05210</name>
</gene>
<dbReference type="SUPFAM" id="SSF50249">
    <property type="entry name" value="Nucleic acid-binding proteins"/>
    <property type="match status" value="1"/>
</dbReference>